<dbReference type="AlphaFoldDB" id="A0A6N8I354"/>
<protein>
    <submittedName>
        <fullName evidence="1">Uncharacterized protein</fullName>
    </submittedName>
</protein>
<name>A0A6N8I354_9FIRM</name>
<gene>
    <name evidence="1" type="ORF">CAFE_30790</name>
</gene>
<dbReference type="OrthoDB" id="2081883at2"/>
<evidence type="ECO:0000313" key="1">
    <source>
        <dbReference type="EMBL" id="MVB12345.1"/>
    </source>
</evidence>
<evidence type="ECO:0000313" key="2">
    <source>
        <dbReference type="Proteomes" id="UP000469440"/>
    </source>
</evidence>
<proteinExistence type="predicted"/>
<organism evidence="1 2">
    <name type="scientific">Caproicibacter fermentans</name>
    <dbReference type="NCBI Taxonomy" id="2576756"/>
    <lineage>
        <taxon>Bacteria</taxon>
        <taxon>Bacillati</taxon>
        <taxon>Bacillota</taxon>
        <taxon>Clostridia</taxon>
        <taxon>Eubacteriales</taxon>
        <taxon>Acutalibacteraceae</taxon>
        <taxon>Caproicibacter</taxon>
    </lineage>
</organism>
<sequence>MADEKLPKDIKQICLWYVRGYDRMVRNYLSRRESVIYSSPCPYATYSDGKEECRQYFGHGSIPGNPTESKQEQLEEIEGLPETKRMRSVEQAELSIGDDVQSEEVRQRLRQGVLLNCRSGRKYPFEILNLSEFSRMDFYRRKDRFLIQIAQLSGLI</sequence>
<keyword evidence="2" id="KW-1185">Reference proteome</keyword>
<dbReference type="Proteomes" id="UP000469440">
    <property type="component" value="Unassembled WGS sequence"/>
</dbReference>
<accession>A0A6N8I354</accession>
<dbReference type="RefSeq" id="WP_156991128.1">
    <property type="nucleotide sequence ID" value="NZ_VWXL01000088.1"/>
</dbReference>
<comment type="caution">
    <text evidence="1">The sequence shown here is derived from an EMBL/GenBank/DDBJ whole genome shotgun (WGS) entry which is preliminary data.</text>
</comment>
<dbReference type="EMBL" id="VWXL01000088">
    <property type="protein sequence ID" value="MVB12345.1"/>
    <property type="molecule type" value="Genomic_DNA"/>
</dbReference>
<reference evidence="1 2" key="1">
    <citation type="submission" date="2019-09" db="EMBL/GenBank/DDBJ databases">
        <title>Genome sequence of Clostridium sp. EA1.</title>
        <authorList>
            <person name="Poehlein A."/>
            <person name="Bengelsdorf F.R."/>
            <person name="Daniel R."/>
        </authorList>
    </citation>
    <scope>NUCLEOTIDE SEQUENCE [LARGE SCALE GENOMIC DNA]</scope>
    <source>
        <strain evidence="1 2">EA1</strain>
    </source>
</reference>